<feature type="transmembrane region" description="Helical" evidence="1">
    <location>
        <begin position="20"/>
        <end position="43"/>
    </location>
</feature>
<evidence type="ECO:0000313" key="2">
    <source>
        <dbReference type="EMBL" id="MBB0232238.1"/>
    </source>
</evidence>
<name>A0A7W3XYQ9_9ACTN</name>
<keyword evidence="3" id="KW-1185">Reference proteome</keyword>
<keyword evidence="1" id="KW-1133">Transmembrane helix</keyword>
<proteinExistence type="predicted"/>
<dbReference type="EMBL" id="VKHS01000822">
    <property type="protein sequence ID" value="MBB0232238.1"/>
    <property type="molecule type" value="Genomic_DNA"/>
</dbReference>
<keyword evidence="1" id="KW-0472">Membrane</keyword>
<sequence length="164" mass="18515">MKRGRRETEEERADRRWNELLQEVRVAQTGGQVLLAFLLGAAFAPRFEELTTPEVHLYVLTVVLGAASTGALIGPVTLHRFVTGRRLKPETVDLASILTVVGLFLLLCTVTCAMLLITLLVLQSGTAYWIVLGLFIWFVLCWFAMPIYALWRQKRTRRRRGGGD</sequence>
<organism evidence="2 3">
    <name type="scientific">Streptomyces calidiresistens</name>
    <dbReference type="NCBI Taxonomy" id="1485586"/>
    <lineage>
        <taxon>Bacteria</taxon>
        <taxon>Bacillati</taxon>
        <taxon>Actinomycetota</taxon>
        <taxon>Actinomycetes</taxon>
        <taxon>Kitasatosporales</taxon>
        <taxon>Streptomycetaceae</taxon>
        <taxon>Streptomyces</taxon>
    </lineage>
</organism>
<evidence type="ECO:0000313" key="3">
    <source>
        <dbReference type="Proteomes" id="UP000530234"/>
    </source>
</evidence>
<accession>A0A7W3XYQ9</accession>
<feature type="non-terminal residue" evidence="2">
    <location>
        <position position="164"/>
    </location>
</feature>
<comment type="caution">
    <text evidence="2">The sequence shown here is derived from an EMBL/GenBank/DDBJ whole genome shotgun (WGS) entry which is preliminary data.</text>
</comment>
<dbReference type="AlphaFoldDB" id="A0A7W3XYQ9"/>
<feature type="transmembrane region" description="Helical" evidence="1">
    <location>
        <begin position="55"/>
        <end position="82"/>
    </location>
</feature>
<gene>
    <name evidence="2" type="ORF">FOE67_22745</name>
</gene>
<feature type="transmembrane region" description="Helical" evidence="1">
    <location>
        <begin position="127"/>
        <end position="151"/>
    </location>
</feature>
<dbReference type="Proteomes" id="UP000530234">
    <property type="component" value="Unassembled WGS sequence"/>
</dbReference>
<protein>
    <recommendedName>
        <fullName evidence="4">Integral membrane protein</fullName>
    </recommendedName>
</protein>
<evidence type="ECO:0008006" key="4">
    <source>
        <dbReference type="Google" id="ProtNLM"/>
    </source>
</evidence>
<reference evidence="3" key="1">
    <citation type="submission" date="2019-10" db="EMBL/GenBank/DDBJ databases">
        <title>Streptomyces sp. nov., a novel actinobacterium isolated from alkaline environment.</title>
        <authorList>
            <person name="Golinska P."/>
        </authorList>
    </citation>
    <scope>NUCLEOTIDE SEQUENCE [LARGE SCALE GENOMIC DNA]</scope>
    <source>
        <strain evidence="3">DSM 42108</strain>
    </source>
</reference>
<keyword evidence="1" id="KW-0812">Transmembrane</keyword>
<evidence type="ECO:0000256" key="1">
    <source>
        <dbReference type="SAM" id="Phobius"/>
    </source>
</evidence>
<dbReference type="InterPro" id="IPR036259">
    <property type="entry name" value="MFS_trans_sf"/>
</dbReference>
<dbReference type="InterPro" id="IPR046291">
    <property type="entry name" value="DUF6328"/>
</dbReference>
<dbReference type="Pfam" id="PF19853">
    <property type="entry name" value="DUF6328"/>
    <property type="match status" value="1"/>
</dbReference>
<feature type="transmembrane region" description="Helical" evidence="1">
    <location>
        <begin position="94"/>
        <end position="121"/>
    </location>
</feature>
<dbReference type="SUPFAM" id="SSF103473">
    <property type="entry name" value="MFS general substrate transporter"/>
    <property type="match status" value="1"/>
</dbReference>